<keyword evidence="3" id="KW-1185">Reference proteome</keyword>
<protein>
    <recommendedName>
        <fullName evidence="4">ABM domain-containing protein</fullName>
    </recommendedName>
</protein>
<keyword evidence="1" id="KW-0732">Signal</keyword>
<dbReference type="RefSeq" id="WP_148066207.1">
    <property type="nucleotide sequence ID" value="NZ_VRZA01000001.1"/>
</dbReference>
<feature type="signal peptide" evidence="1">
    <location>
        <begin position="1"/>
        <end position="19"/>
    </location>
</feature>
<gene>
    <name evidence="2" type="ORF">FV139_00020</name>
</gene>
<sequence>MKKLALVLTVSMLPLAAIAEDYVYDPGTYWTVTAVDTHPGHFDDYLENINGAWKKSMEMLIADGKVLSYRMMYNVNGANDEPDLYLMVEWKSGAEMLDTPRSYYDAQNEKLFGSLDKGQEQNIKRGEIRTIMGETLLREITFK</sequence>
<dbReference type="Proteomes" id="UP000321039">
    <property type="component" value="Unassembled WGS sequence"/>
</dbReference>
<evidence type="ECO:0000313" key="2">
    <source>
        <dbReference type="EMBL" id="TXS95937.1"/>
    </source>
</evidence>
<evidence type="ECO:0000256" key="1">
    <source>
        <dbReference type="SAM" id="SignalP"/>
    </source>
</evidence>
<comment type="caution">
    <text evidence="2">The sequence shown here is derived from an EMBL/GenBank/DDBJ whole genome shotgun (WGS) entry which is preliminary data.</text>
</comment>
<feature type="chain" id="PRO_5022667866" description="ABM domain-containing protein" evidence="1">
    <location>
        <begin position="20"/>
        <end position="143"/>
    </location>
</feature>
<dbReference type="AlphaFoldDB" id="A0A5C9A8P3"/>
<organism evidence="2 3">
    <name type="scientific">Parahaliea maris</name>
    <dbReference type="NCBI Taxonomy" id="2716870"/>
    <lineage>
        <taxon>Bacteria</taxon>
        <taxon>Pseudomonadati</taxon>
        <taxon>Pseudomonadota</taxon>
        <taxon>Gammaproteobacteria</taxon>
        <taxon>Cellvibrionales</taxon>
        <taxon>Halieaceae</taxon>
        <taxon>Parahaliea</taxon>
    </lineage>
</organism>
<name>A0A5C9A8P3_9GAMM</name>
<evidence type="ECO:0000313" key="3">
    <source>
        <dbReference type="Proteomes" id="UP000321039"/>
    </source>
</evidence>
<evidence type="ECO:0008006" key="4">
    <source>
        <dbReference type="Google" id="ProtNLM"/>
    </source>
</evidence>
<proteinExistence type="predicted"/>
<dbReference type="EMBL" id="VRZA01000001">
    <property type="protein sequence ID" value="TXS95937.1"/>
    <property type="molecule type" value="Genomic_DNA"/>
</dbReference>
<accession>A0A5C9A8P3</accession>
<reference evidence="2 3" key="1">
    <citation type="submission" date="2019-08" db="EMBL/GenBank/DDBJ databases">
        <title>Parahaliea maris sp. nov., isolated from the surface seawater.</title>
        <authorList>
            <person name="Liu Y."/>
        </authorList>
    </citation>
    <scope>NUCLEOTIDE SEQUENCE [LARGE SCALE GENOMIC DNA]</scope>
    <source>
        <strain evidence="2 3">HSLHS9</strain>
    </source>
</reference>